<evidence type="ECO:0000313" key="3">
    <source>
        <dbReference type="Proteomes" id="UP001560019"/>
    </source>
</evidence>
<reference evidence="2 3" key="1">
    <citation type="submission" date="2024-06" db="EMBL/GenBank/DDBJ databases">
        <title>Genome of Rhodovulum iodosum, a marine photoferrotroph.</title>
        <authorList>
            <person name="Bianchini G."/>
            <person name="Nikeleit V."/>
            <person name="Kappler A."/>
            <person name="Bryce C."/>
            <person name="Sanchez-Baracaldo P."/>
        </authorList>
    </citation>
    <scope>NUCLEOTIDE SEQUENCE [LARGE SCALE GENOMIC DNA]</scope>
    <source>
        <strain evidence="2 3">UT/N1</strain>
    </source>
</reference>
<name>A0ABV3XWP5_9RHOB</name>
<gene>
    <name evidence="2" type="ORF">Ga0609869_003149</name>
</gene>
<keyword evidence="1" id="KW-0812">Transmembrane</keyword>
<feature type="transmembrane region" description="Helical" evidence="1">
    <location>
        <begin position="12"/>
        <end position="34"/>
    </location>
</feature>
<organism evidence="2 3">
    <name type="scientific">Rhodovulum iodosum</name>
    <dbReference type="NCBI Taxonomy" id="68291"/>
    <lineage>
        <taxon>Bacteria</taxon>
        <taxon>Pseudomonadati</taxon>
        <taxon>Pseudomonadota</taxon>
        <taxon>Alphaproteobacteria</taxon>
        <taxon>Rhodobacterales</taxon>
        <taxon>Paracoccaceae</taxon>
        <taxon>Rhodovulum</taxon>
    </lineage>
</organism>
<dbReference type="RefSeq" id="WP_125404686.1">
    <property type="nucleotide sequence ID" value="NZ_JBEHHI010000003.1"/>
</dbReference>
<keyword evidence="3" id="KW-1185">Reference proteome</keyword>
<dbReference type="GO" id="GO:0016787">
    <property type="term" value="F:hydrolase activity"/>
    <property type="evidence" value="ECO:0007669"/>
    <property type="project" value="UniProtKB-KW"/>
</dbReference>
<evidence type="ECO:0000313" key="2">
    <source>
        <dbReference type="EMBL" id="MEX5729796.1"/>
    </source>
</evidence>
<keyword evidence="2" id="KW-0378">Hydrolase</keyword>
<comment type="caution">
    <text evidence="2">The sequence shown here is derived from an EMBL/GenBank/DDBJ whole genome shotgun (WGS) entry which is preliminary data.</text>
</comment>
<keyword evidence="1" id="KW-1133">Transmembrane helix</keyword>
<evidence type="ECO:0000256" key="1">
    <source>
        <dbReference type="SAM" id="Phobius"/>
    </source>
</evidence>
<protein>
    <submittedName>
        <fullName evidence="2">Dienelactone hydrolase</fullName>
    </submittedName>
</protein>
<keyword evidence="1" id="KW-0472">Membrane</keyword>
<accession>A0ABV3XWP5</accession>
<dbReference type="EMBL" id="JBEHHI010000003">
    <property type="protein sequence ID" value="MEX5729796.1"/>
    <property type="molecule type" value="Genomic_DNA"/>
</dbReference>
<proteinExistence type="predicted"/>
<sequence>MNTPEWLKPGIYGAVIGAVFVGVVGFSWGGWVTGGTANDRAMAMFRDDVVASMVPVCLDMAQSDPARAEKLETIRAASAFQRRDAVMAAGWATVPGADAPDRDIAQACLAALEL</sequence>
<dbReference type="Proteomes" id="UP001560019">
    <property type="component" value="Unassembled WGS sequence"/>
</dbReference>